<evidence type="ECO:0008006" key="4">
    <source>
        <dbReference type="Google" id="ProtNLM"/>
    </source>
</evidence>
<feature type="signal peptide" evidence="1">
    <location>
        <begin position="1"/>
        <end position="22"/>
    </location>
</feature>
<keyword evidence="1" id="KW-0732">Signal</keyword>
<evidence type="ECO:0000256" key="1">
    <source>
        <dbReference type="SAM" id="SignalP"/>
    </source>
</evidence>
<feature type="chain" id="PRO_5039152482" description="Gamma-glutamylcyclotransferase" evidence="1">
    <location>
        <begin position="23"/>
        <end position="199"/>
    </location>
</feature>
<gene>
    <name evidence="2" type="ORF">HD594_000394</name>
</gene>
<comment type="caution">
    <text evidence="2">The sequence shown here is derived from an EMBL/GenBank/DDBJ whole genome shotgun (WGS) entry which is preliminary data.</text>
</comment>
<protein>
    <recommendedName>
        <fullName evidence="4">Gamma-glutamylcyclotransferase</fullName>
    </recommendedName>
</protein>
<evidence type="ECO:0000313" key="2">
    <source>
        <dbReference type="EMBL" id="MBB6390081.1"/>
    </source>
</evidence>
<dbReference type="Proteomes" id="UP000537775">
    <property type="component" value="Unassembled WGS sequence"/>
</dbReference>
<evidence type="ECO:0000313" key="3">
    <source>
        <dbReference type="Proteomes" id="UP000537775"/>
    </source>
</evidence>
<proteinExistence type="predicted"/>
<sequence>MGRESPMYVFAYASLLSPASLAATLPGIDPADCVPAWCGDRERTFSVAFPNDGSEPDKEYRDVSGERPEIVRFCDLPPAPGSRVNGICIPVDDARLARLRRRELRYDEVAVHADVSAYADGRMFERDVVAFVGSARYRAAPEDPGVVPRSYLDTALTGARHWDAVAPGFLADFHRTTLMPDPGQVVALTRIDREDRSRD</sequence>
<reference evidence="2 3" key="1">
    <citation type="submission" date="2020-08" db="EMBL/GenBank/DDBJ databases">
        <title>Sequencing the genomes of 1000 actinobacteria strains.</title>
        <authorList>
            <person name="Klenk H.-P."/>
        </authorList>
    </citation>
    <scope>NUCLEOTIDE SEQUENCE [LARGE SCALE GENOMIC DNA]</scope>
    <source>
        <strain evidence="2 3">DSM 12511</strain>
    </source>
</reference>
<organism evidence="2 3">
    <name type="scientific">Microbacterium thalassium</name>
    <dbReference type="NCBI Taxonomy" id="362649"/>
    <lineage>
        <taxon>Bacteria</taxon>
        <taxon>Bacillati</taxon>
        <taxon>Actinomycetota</taxon>
        <taxon>Actinomycetes</taxon>
        <taxon>Micrococcales</taxon>
        <taxon>Microbacteriaceae</taxon>
        <taxon>Microbacterium</taxon>
    </lineage>
</organism>
<dbReference type="EMBL" id="JACHML010000001">
    <property type="protein sequence ID" value="MBB6390081.1"/>
    <property type="molecule type" value="Genomic_DNA"/>
</dbReference>
<dbReference type="RefSeq" id="WP_184749344.1">
    <property type="nucleotide sequence ID" value="NZ_BAAAJR010000003.1"/>
</dbReference>
<accession>A0A7X0FMA9</accession>
<dbReference type="Gene3D" id="3.10.490.10">
    <property type="entry name" value="Gamma-glutamyl cyclotransferase-like"/>
    <property type="match status" value="1"/>
</dbReference>
<keyword evidence="3" id="KW-1185">Reference proteome</keyword>
<name>A0A7X0FMA9_9MICO</name>
<dbReference type="AlphaFoldDB" id="A0A7X0FMA9"/>